<feature type="domain" description="Toxin YqcG C-terminal" evidence="1">
    <location>
        <begin position="55"/>
        <end position="100"/>
    </location>
</feature>
<sequence length="124" mass="14522">MVSARQAVARKTPDGKYYISASDDNMLVPVAKQYEDAILNLSKSADGKYYLGPDGVRYPVDPVYHLGHLPNEEWWRIRDTAIREHWTRQQLIEYCNSPSFISSKTRLETSATRLNYRERRDERK</sequence>
<comment type="caution">
    <text evidence="2">The sequence shown here is derived from an EMBL/GenBank/DDBJ whole genome shotgun (WGS) entry which is preliminary data.</text>
</comment>
<dbReference type="InterPro" id="IPR026835">
    <property type="entry name" value="YqcG_C"/>
</dbReference>
<protein>
    <recommendedName>
        <fullName evidence="1">Toxin YqcG C-terminal domain-containing protein</fullName>
    </recommendedName>
</protein>
<dbReference type="Proteomes" id="UP000192284">
    <property type="component" value="Unassembled WGS sequence"/>
</dbReference>
<reference evidence="2 3" key="1">
    <citation type="submission" date="2017-02" db="EMBL/GenBank/DDBJ databases">
        <title>The new phylogeny of genus Mycobacterium.</title>
        <authorList>
            <person name="Tortoli E."/>
            <person name="Trovato A."/>
            <person name="Cirillo D.M."/>
        </authorList>
    </citation>
    <scope>NUCLEOTIDE SEQUENCE [LARGE SCALE GENOMIC DNA]</scope>
    <source>
        <strain evidence="2 3">DSM 45057</strain>
    </source>
</reference>
<gene>
    <name evidence="2" type="ORF">BST12_17460</name>
</gene>
<name>A0A1W9ZNE7_MYCAN</name>
<evidence type="ECO:0000313" key="3">
    <source>
        <dbReference type="Proteomes" id="UP000192284"/>
    </source>
</evidence>
<dbReference type="EMBL" id="MVHE01000029">
    <property type="protein sequence ID" value="ORA19382.1"/>
    <property type="molecule type" value="Genomic_DNA"/>
</dbReference>
<dbReference type="OrthoDB" id="4504727at2"/>
<evidence type="ECO:0000313" key="2">
    <source>
        <dbReference type="EMBL" id="ORA19382.1"/>
    </source>
</evidence>
<keyword evidence="3" id="KW-1185">Reference proteome</keyword>
<proteinExistence type="predicted"/>
<organism evidence="2 3">
    <name type="scientific">Mycobacterium angelicum</name>
    <dbReference type="NCBI Taxonomy" id="470074"/>
    <lineage>
        <taxon>Bacteria</taxon>
        <taxon>Bacillati</taxon>
        <taxon>Actinomycetota</taxon>
        <taxon>Actinomycetes</taxon>
        <taxon>Mycobacteriales</taxon>
        <taxon>Mycobacteriaceae</taxon>
        <taxon>Mycobacterium</taxon>
    </lineage>
</organism>
<dbReference type="AlphaFoldDB" id="A0A1W9ZNE7"/>
<accession>A0A1W9ZNE7</accession>
<dbReference type="Pfam" id="PF14410">
    <property type="entry name" value="GH-E"/>
    <property type="match status" value="1"/>
</dbReference>
<evidence type="ECO:0000259" key="1">
    <source>
        <dbReference type="Pfam" id="PF14410"/>
    </source>
</evidence>